<keyword evidence="1 7" id="KW-0493">Microtubule</keyword>
<dbReference type="InterPro" id="IPR027640">
    <property type="entry name" value="Kinesin-like_fam"/>
</dbReference>
<evidence type="ECO:0000256" key="5">
    <source>
        <dbReference type="ARBA" id="ARBA00023175"/>
    </source>
</evidence>
<dbReference type="Pfam" id="PF23735">
    <property type="entry name" value="KIF9"/>
    <property type="match status" value="1"/>
</dbReference>
<proteinExistence type="inferred from homology"/>
<evidence type="ECO:0000313" key="9">
    <source>
        <dbReference type="EMBL" id="CAK9211586.1"/>
    </source>
</evidence>
<evidence type="ECO:0000256" key="7">
    <source>
        <dbReference type="RuleBase" id="RU000394"/>
    </source>
</evidence>
<evidence type="ECO:0000256" key="2">
    <source>
        <dbReference type="ARBA" id="ARBA00022741"/>
    </source>
</evidence>
<evidence type="ECO:0000256" key="1">
    <source>
        <dbReference type="ARBA" id="ARBA00022701"/>
    </source>
</evidence>
<keyword evidence="4" id="KW-0175">Coiled coil</keyword>
<dbReference type="InterPro" id="IPR027417">
    <property type="entry name" value="P-loop_NTPase"/>
</dbReference>
<protein>
    <recommendedName>
        <fullName evidence="7">Kinesin-like protein</fullName>
    </recommendedName>
</protein>
<evidence type="ECO:0000256" key="6">
    <source>
        <dbReference type="PROSITE-ProRule" id="PRU00283"/>
    </source>
</evidence>
<dbReference type="Pfam" id="PF00225">
    <property type="entry name" value="Kinesin"/>
    <property type="match status" value="1"/>
</dbReference>
<dbReference type="SUPFAM" id="SSF52540">
    <property type="entry name" value="P-loop containing nucleoside triphosphate hydrolases"/>
    <property type="match status" value="1"/>
</dbReference>
<dbReference type="InterPro" id="IPR056524">
    <property type="entry name" value="KIF6/9_C"/>
</dbReference>
<reference evidence="9" key="1">
    <citation type="submission" date="2024-02" db="EMBL/GenBank/DDBJ databases">
        <authorList>
            <consortium name="ELIXIR-Norway"/>
            <consortium name="Elixir Norway"/>
        </authorList>
    </citation>
    <scope>NUCLEOTIDE SEQUENCE</scope>
</reference>
<keyword evidence="5 6" id="KW-0505">Motor protein</keyword>
<dbReference type="SMART" id="SM00129">
    <property type="entry name" value="KISc"/>
    <property type="match status" value="1"/>
</dbReference>
<keyword evidence="2 6" id="KW-0547">Nucleotide-binding</keyword>
<dbReference type="PRINTS" id="PR00380">
    <property type="entry name" value="KINESINHEAVY"/>
</dbReference>
<keyword evidence="3 6" id="KW-0067">ATP-binding</keyword>
<gene>
    <name evidence="9" type="ORF">CSSPTR1EN2_LOCUS10816</name>
</gene>
<dbReference type="PROSITE" id="PS00411">
    <property type="entry name" value="KINESIN_MOTOR_1"/>
    <property type="match status" value="1"/>
</dbReference>
<dbReference type="PANTHER" id="PTHR47968">
    <property type="entry name" value="CENTROMERE PROTEIN E"/>
    <property type="match status" value="1"/>
</dbReference>
<dbReference type="InterPro" id="IPR019821">
    <property type="entry name" value="Kinesin_motor_CS"/>
</dbReference>
<keyword evidence="10" id="KW-1185">Reference proteome</keyword>
<dbReference type="EMBL" id="OZ019910">
    <property type="protein sequence ID" value="CAK9211586.1"/>
    <property type="molecule type" value="Genomic_DNA"/>
</dbReference>
<organism evidence="9 10">
    <name type="scientific">Sphagnum troendelagicum</name>
    <dbReference type="NCBI Taxonomy" id="128251"/>
    <lineage>
        <taxon>Eukaryota</taxon>
        <taxon>Viridiplantae</taxon>
        <taxon>Streptophyta</taxon>
        <taxon>Embryophyta</taxon>
        <taxon>Bryophyta</taxon>
        <taxon>Sphagnophytina</taxon>
        <taxon>Sphagnopsida</taxon>
        <taxon>Sphagnales</taxon>
        <taxon>Sphagnaceae</taxon>
        <taxon>Sphagnum</taxon>
    </lineage>
</organism>
<dbReference type="InterPro" id="IPR001752">
    <property type="entry name" value="Kinesin_motor_dom"/>
</dbReference>
<name>A0ABP0U2Y8_9BRYO</name>
<dbReference type="CDD" id="cd00106">
    <property type="entry name" value="KISc"/>
    <property type="match status" value="1"/>
</dbReference>
<evidence type="ECO:0000259" key="8">
    <source>
        <dbReference type="PROSITE" id="PS50067"/>
    </source>
</evidence>
<accession>A0ABP0U2Y8</accession>
<dbReference type="Proteomes" id="UP001497512">
    <property type="component" value="Chromosome 18"/>
</dbReference>
<evidence type="ECO:0000256" key="3">
    <source>
        <dbReference type="ARBA" id="ARBA00022840"/>
    </source>
</evidence>
<sequence length="677" mass="76618">MPHGECQCRIKVHLRMRPSSKPSAALHFDETKAMVRIDVQKKQSNVGGPPRSYTDQIVFSLDSVIQTTNQETVFDSCAKKLVEDVLQGYHGTIMTYGQVGSGKTFTMTGDMKVYAHRGIAPRAMHRIFQEKETKPEAGIRVQMSYVEVYNEGIYDLLQTRGEPAGSLMILEENGLVELRGLTKMPVENEAEALKLYFEGEKLRSYSDHSLNQMSSRSHCVLTFYIERRTGIRTLQDVTEAKLNLVDLAGNERVKKTSDYRGHLRREAMAINKSLTFLEQTVYALRLGQGYIPFRQSRLTTLLKESLGGNCKTVLIVCAWPEDYFLDETIGSLRFAQRVKLLRTTAIINKKLDSAGTERRYAKEIIELRQELALKDALSGHTRISYDELTEEAKTELRNKIEAFITDEKELDQIPVENFRQVSHSSIKYHVVAKQVKELLCLFKEAHVSIRAQLEKVLAEYGLIPPPEEPPPEDSGVGELKGHGFHVGIAPLDARPESSASSGQMSPGAKRCGVTMLTYKENDVPEGVWECSSDIRNDAFLEFKNGTEEGQQQEAIIKSKEGELQIKRRYARDICATINEAKKEIQGVKKLIKERGIIKPDDCAELEKRASLLTRLRSLKSAYHKAYNELKTVKVDVEAVQQEVRDGKEMLLESFYGWFQTLAKYRGQETEDFLASVA</sequence>
<feature type="binding site" evidence="6">
    <location>
        <begin position="97"/>
        <end position="104"/>
    </location>
    <ligand>
        <name>ATP</name>
        <dbReference type="ChEBI" id="CHEBI:30616"/>
    </ligand>
</feature>
<dbReference type="Gene3D" id="3.40.850.10">
    <property type="entry name" value="Kinesin motor domain"/>
    <property type="match status" value="1"/>
</dbReference>
<dbReference type="PROSITE" id="PS50067">
    <property type="entry name" value="KINESIN_MOTOR_2"/>
    <property type="match status" value="1"/>
</dbReference>
<evidence type="ECO:0000256" key="4">
    <source>
        <dbReference type="ARBA" id="ARBA00023054"/>
    </source>
</evidence>
<comment type="similarity">
    <text evidence="6 7">Belongs to the TRAFAC class myosin-kinesin ATPase superfamily. Kinesin family.</text>
</comment>
<dbReference type="PANTHER" id="PTHR47968:SF36">
    <property type="entry name" value="KINESIN HEAVY CHAIN ISOFORM X1"/>
    <property type="match status" value="1"/>
</dbReference>
<evidence type="ECO:0000313" key="10">
    <source>
        <dbReference type="Proteomes" id="UP001497512"/>
    </source>
</evidence>
<feature type="domain" description="Kinesin motor" evidence="8">
    <location>
        <begin position="9"/>
        <end position="341"/>
    </location>
</feature>
<dbReference type="InterPro" id="IPR036961">
    <property type="entry name" value="Kinesin_motor_dom_sf"/>
</dbReference>